<dbReference type="PROSITE" id="PS50112">
    <property type="entry name" value="PAS"/>
    <property type="match status" value="1"/>
</dbReference>
<dbReference type="InterPro" id="IPR003594">
    <property type="entry name" value="HATPase_dom"/>
</dbReference>
<name>A0A9X2L2R7_9BACT</name>
<dbReference type="SUPFAM" id="SSF55874">
    <property type="entry name" value="ATPase domain of HSP90 chaperone/DNA topoisomerase II/histidine kinase"/>
    <property type="match status" value="1"/>
</dbReference>
<dbReference type="SMART" id="SM00091">
    <property type="entry name" value="PAS"/>
    <property type="match status" value="1"/>
</dbReference>
<proteinExistence type="predicted"/>
<keyword evidence="6" id="KW-0418">Kinase</keyword>
<dbReference type="InterPro" id="IPR001610">
    <property type="entry name" value="PAC"/>
</dbReference>
<dbReference type="SUPFAM" id="SSF55785">
    <property type="entry name" value="PYP-like sensor domain (PAS domain)"/>
    <property type="match status" value="2"/>
</dbReference>
<dbReference type="Pfam" id="PF08448">
    <property type="entry name" value="PAS_4"/>
    <property type="match status" value="1"/>
</dbReference>
<feature type="domain" description="Histidine kinase" evidence="9">
    <location>
        <begin position="377"/>
        <end position="572"/>
    </location>
</feature>
<dbReference type="PANTHER" id="PTHR41523:SF8">
    <property type="entry name" value="ETHYLENE RESPONSE SENSOR PROTEIN"/>
    <property type="match status" value="1"/>
</dbReference>
<dbReference type="GO" id="GO:0005524">
    <property type="term" value="F:ATP binding"/>
    <property type="evidence" value="ECO:0007669"/>
    <property type="project" value="UniProtKB-KW"/>
</dbReference>
<dbReference type="PANTHER" id="PTHR41523">
    <property type="entry name" value="TWO-COMPONENT SYSTEM SENSOR PROTEIN"/>
    <property type="match status" value="1"/>
</dbReference>
<feature type="domain" description="PAS" evidence="10">
    <location>
        <begin position="242"/>
        <end position="312"/>
    </location>
</feature>
<dbReference type="Gene3D" id="2.10.70.100">
    <property type="match status" value="1"/>
</dbReference>
<evidence type="ECO:0000313" key="13">
    <source>
        <dbReference type="Proteomes" id="UP001139125"/>
    </source>
</evidence>
<dbReference type="PROSITE" id="PS50109">
    <property type="entry name" value="HIS_KIN"/>
    <property type="match status" value="1"/>
</dbReference>
<dbReference type="PROSITE" id="PS50113">
    <property type="entry name" value="PAC"/>
    <property type="match status" value="1"/>
</dbReference>
<evidence type="ECO:0000256" key="1">
    <source>
        <dbReference type="ARBA" id="ARBA00000085"/>
    </source>
</evidence>
<dbReference type="Pfam" id="PF07568">
    <property type="entry name" value="HisKA_2"/>
    <property type="match status" value="1"/>
</dbReference>
<dbReference type="InterPro" id="IPR000700">
    <property type="entry name" value="PAS-assoc_C"/>
</dbReference>
<dbReference type="InterPro" id="IPR005467">
    <property type="entry name" value="His_kinase_dom"/>
</dbReference>
<evidence type="ECO:0000259" key="11">
    <source>
        <dbReference type="PROSITE" id="PS50113"/>
    </source>
</evidence>
<keyword evidence="8" id="KW-0843">Virulence</keyword>
<dbReference type="SMART" id="SM00387">
    <property type="entry name" value="HATPase_c"/>
    <property type="match status" value="1"/>
</dbReference>
<dbReference type="InterPro" id="IPR000014">
    <property type="entry name" value="PAS"/>
</dbReference>
<reference evidence="12" key="1">
    <citation type="submission" date="2022-06" db="EMBL/GenBank/DDBJ databases">
        <title>Gracilimonas sp. CAU 1638 isolated from sea sediment.</title>
        <authorList>
            <person name="Kim W."/>
        </authorList>
    </citation>
    <scope>NUCLEOTIDE SEQUENCE</scope>
    <source>
        <strain evidence="12">CAU 1638</strain>
    </source>
</reference>
<dbReference type="EMBL" id="JANDBC010000001">
    <property type="protein sequence ID" value="MCP9291197.1"/>
    <property type="molecule type" value="Genomic_DNA"/>
</dbReference>
<accession>A0A9X2L2R7</accession>
<dbReference type="InterPro" id="IPR035965">
    <property type="entry name" value="PAS-like_dom_sf"/>
</dbReference>
<organism evidence="12 13">
    <name type="scientific">Gracilimonas sediminicola</name>
    <dbReference type="NCBI Taxonomy" id="2952158"/>
    <lineage>
        <taxon>Bacteria</taxon>
        <taxon>Pseudomonadati</taxon>
        <taxon>Balneolota</taxon>
        <taxon>Balneolia</taxon>
        <taxon>Balneolales</taxon>
        <taxon>Balneolaceae</taxon>
        <taxon>Gracilimonas</taxon>
    </lineage>
</organism>
<dbReference type="NCBIfam" id="TIGR00229">
    <property type="entry name" value="sensory_box"/>
    <property type="match status" value="1"/>
</dbReference>
<evidence type="ECO:0000256" key="3">
    <source>
        <dbReference type="ARBA" id="ARBA00022553"/>
    </source>
</evidence>
<dbReference type="Pfam" id="PF02518">
    <property type="entry name" value="HATPase_c"/>
    <property type="match status" value="1"/>
</dbReference>
<protein>
    <recommendedName>
        <fullName evidence="2">histidine kinase</fullName>
        <ecNumber evidence="2">2.7.13.3</ecNumber>
    </recommendedName>
</protein>
<keyword evidence="5" id="KW-0547">Nucleotide-binding</keyword>
<gene>
    <name evidence="12" type="ORF">NM125_06345</name>
</gene>
<comment type="caution">
    <text evidence="12">The sequence shown here is derived from an EMBL/GenBank/DDBJ whole genome shotgun (WGS) entry which is preliminary data.</text>
</comment>
<dbReference type="Gene3D" id="3.30.565.10">
    <property type="entry name" value="Histidine kinase-like ATPase, C-terminal domain"/>
    <property type="match status" value="1"/>
</dbReference>
<evidence type="ECO:0000256" key="8">
    <source>
        <dbReference type="ARBA" id="ARBA00023026"/>
    </source>
</evidence>
<sequence length="576" mass="65762">MKLIHEITRLNDNELSVSELIRNASHLISKFWPEQAGVLVSLSFDDISHHSGHESSNTEFYTSGYEAGGLPVEISVSAESDRHFSEDDTYFIETACMLVASKIERILSKQRIQEEQELIDKAYQLAHIGTWEYDMINHELHWSDITKQVHGFEADYNPDVESTIQLFKEGYHRETFAKAAYDAIEHEIPFDVELKIISGKGDERWIRATGEPEYADGQCIRFYGISQNVTERRKAEEDLELNERRFKALVQNGMDMIAILDEEGNYTYASPASKNVLNLPPEYFMDKNAFDLIHQDDKDRLYTLFTSLSNNETVQINPFRFLNNEKQWRWLEGTITNLSNDPAVKGYVVNTRDITERQIKHEQILDSLREKETLLSEIHHRIKNNLSVLVTMLHLQASDEQNEAVLDRLLDSIARIHTMASIHEQLYQTKNYAALDFSERLKLLAQTIKKTLQTDVEVELVFNCKPLTIPVDYALTCSLVVNEVLTNVFKHAFRGMQKGLVTLDLNPDSCGDKAHLKISDNGVGLPSNFNPSESDSLGLSLIDMLSEQIAEDYSFSSSDKGTVFTLTFSKEVLESA</sequence>
<evidence type="ECO:0000256" key="6">
    <source>
        <dbReference type="ARBA" id="ARBA00022777"/>
    </source>
</evidence>
<dbReference type="AlphaFoldDB" id="A0A9X2L2R7"/>
<evidence type="ECO:0000256" key="7">
    <source>
        <dbReference type="ARBA" id="ARBA00022840"/>
    </source>
</evidence>
<keyword evidence="3" id="KW-0597">Phosphoprotein</keyword>
<evidence type="ECO:0000256" key="5">
    <source>
        <dbReference type="ARBA" id="ARBA00022741"/>
    </source>
</evidence>
<dbReference type="Gene3D" id="3.30.450.20">
    <property type="entry name" value="PAS domain"/>
    <property type="match status" value="2"/>
</dbReference>
<evidence type="ECO:0000259" key="9">
    <source>
        <dbReference type="PROSITE" id="PS50109"/>
    </source>
</evidence>
<dbReference type="EC" id="2.7.13.3" evidence="2"/>
<comment type="catalytic activity">
    <reaction evidence="1">
        <text>ATP + protein L-histidine = ADP + protein N-phospho-L-histidine.</text>
        <dbReference type="EC" id="2.7.13.3"/>
    </reaction>
</comment>
<evidence type="ECO:0000259" key="10">
    <source>
        <dbReference type="PROSITE" id="PS50112"/>
    </source>
</evidence>
<keyword evidence="7" id="KW-0067">ATP-binding</keyword>
<keyword evidence="4" id="KW-0808">Transferase</keyword>
<evidence type="ECO:0000256" key="4">
    <source>
        <dbReference type="ARBA" id="ARBA00022679"/>
    </source>
</evidence>
<dbReference type="SMART" id="SM00086">
    <property type="entry name" value="PAC"/>
    <property type="match status" value="2"/>
</dbReference>
<dbReference type="InterPro" id="IPR011495">
    <property type="entry name" value="Sig_transdc_His_kin_sub2_dim/P"/>
</dbReference>
<feature type="domain" description="PAC" evidence="11">
    <location>
        <begin position="190"/>
        <end position="241"/>
    </location>
</feature>
<evidence type="ECO:0000313" key="12">
    <source>
        <dbReference type="EMBL" id="MCP9291197.1"/>
    </source>
</evidence>
<evidence type="ECO:0000256" key="2">
    <source>
        <dbReference type="ARBA" id="ARBA00012438"/>
    </source>
</evidence>
<dbReference type="InterPro" id="IPR036890">
    <property type="entry name" value="HATPase_C_sf"/>
</dbReference>
<dbReference type="CDD" id="cd00130">
    <property type="entry name" value="PAS"/>
    <property type="match status" value="1"/>
</dbReference>
<dbReference type="GO" id="GO:0004673">
    <property type="term" value="F:protein histidine kinase activity"/>
    <property type="evidence" value="ECO:0007669"/>
    <property type="project" value="UniProtKB-EC"/>
</dbReference>
<dbReference type="RefSeq" id="WP_255133924.1">
    <property type="nucleotide sequence ID" value="NZ_JANDBC010000001.1"/>
</dbReference>
<dbReference type="Proteomes" id="UP001139125">
    <property type="component" value="Unassembled WGS sequence"/>
</dbReference>
<dbReference type="InterPro" id="IPR013656">
    <property type="entry name" value="PAS_4"/>
</dbReference>
<keyword evidence="13" id="KW-1185">Reference proteome</keyword>